<dbReference type="RefSeq" id="WP_231921824.1">
    <property type="nucleotide sequence ID" value="NZ_JBHRWG010000004.1"/>
</dbReference>
<accession>A0A1C3N5H9</accession>
<gene>
    <name evidence="1" type="ORF">GA0070620_3379</name>
</gene>
<evidence type="ECO:0000313" key="2">
    <source>
        <dbReference type="Proteomes" id="UP000199393"/>
    </source>
</evidence>
<dbReference type="SUPFAM" id="SSF50475">
    <property type="entry name" value="FMN-binding split barrel"/>
    <property type="match status" value="1"/>
</dbReference>
<dbReference type="EMBL" id="LT598496">
    <property type="protein sequence ID" value="SBV27849.1"/>
    <property type="molecule type" value="Genomic_DNA"/>
</dbReference>
<dbReference type="InterPro" id="IPR004378">
    <property type="entry name" value="F420H2_quin_Rdtase"/>
</dbReference>
<dbReference type="Proteomes" id="UP000199393">
    <property type="component" value="Chromosome I"/>
</dbReference>
<evidence type="ECO:0000313" key="1">
    <source>
        <dbReference type="EMBL" id="SBV27849.1"/>
    </source>
</evidence>
<dbReference type="InterPro" id="IPR012349">
    <property type="entry name" value="Split_barrel_FMN-bd"/>
</dbReference>
<dbReference type="STRING" id="307121.GA0070620_3379"/>
<keyword evidence="2" id="KW-1185">Reference proteome</keyword>
<dbReference type="Pfam" id="PF04075">
    <property type="entry name" value="F420H2_quin_red"/>
    <property type="match status" value="1"/>
</dbReference>
<dbReference type="Gene3D" id="2.30.110.10">
    <property type="entry name" value="Electron Transport, Fmn-binding Protein, Chain A"/>
    <property type="match status" value="1"/>
</dbReference>
<protein>
    <submittedName>
        <fullName evidence="1">Deazaflavin-dependent oxidoreductase, nitroreductase family</fullName>
    </submittedName>
</protein>
<proteinExistence type="predicted"/>
<name>A0A1C3N5H9_9ACTN</name>
<organism evidence="1 2">
    <name type="scientific">Micromonospora krabiensis</name>
    <dbReference type="NCBI Taxonomy" id="307121"/>
    <lineage>
        <taxon>Bacteria</taxon>
        <taxon>Bacillati</taxon>
        <taxon>Actinomycetota</taxon>
        <taxon>Actinomycetes</taxon>
        <taxon>Micromonosporales</taxon>
        <taxon>Micromonosporaceae</taxon>
        <taxon>Micromonospora</taxon>
    </lineage>
</organism>
<sequence length="118" mass="13026">MSTEAVMAAFDGQQEIELTVTGRRSGRQISRPVWFVQEEQSMFLVPVTGSDSHWYKNVRQTPMVQVAANGTSVSAPATPITEPDQVDHVVAMFRDKYGADQVASYYPKHDVAVQVPLG</sequence>
<dbReference type="GO" id="GO:0016491">
    <property type="term" value="F:oxidoreductase activity"/>
    <property type="evidence" value="ECO:0007669"/>
    <property type="project" value="InterPro"/>
</dbReference>
<dbReference type="AlphaFoldDB" id="A0A1C3N5H9"/>
<reference evidence="2" key="1">
    <citation type="submission" date="2016-06" db="EMBL/GenBank/DDBJ databases">
        <authorList>
            <person name="Varghese N."/>
        </authorList>
    </citation>
    <scope>NUCLEOTIDE SEQUENCE [LARGE SCALE GENOMIC DNA]</scope>
    <source>
        <strain evidence="2">DSM 45344</strain>
    </source>
</reference>